<feature type="domain" description="Nucleoside phosphorylase" evidence="2">
    <location>
        <begin position="19"/>
        <end position="252"/>
    </location>
</feature>
<dbReference type="GO" id="GO:0005829">
    <property type="term" value="C:cytosol"/>
    <property type="evidence" value="ECO:0007669"/>
    <property type="project" value="TreeGrafter"/>
</dbReference>
<dbReference type="HOGENOM" id="CLU_025948_0_0_1"/>
<proteinExistence type="predicted"/>
<dbReference type="AlphaFoldDB" id="A0A0B4EC85"/>
<sequence>MPTDKESRSNLRRLRSRPVCIICGRPAEAQQIARALGIDDEKHRLSGHDVSMVRDGHTFHLGEFKLPSGDILKYYITSSLRQGIQSFAVSAAILFNTLSPRFVLHAGVCAGFDDPTGKLELALRDVVFGEAAINYEEGKWEAQEPGGNAVFLPDYKPVAVEAGDMQGFTKSHKRHGIRYGEYISGSSVRGDAAQVFEKIRSSVGRNAIALDMEASAFIQLCKHFEPKGPICLGVVKGVSDFGDSKKGEDASAYSDALNNTAVAIKDWLTHRIPNTRWEVDESDEPGAKLVSGYYENFVRRVIDNYLEGLPIAYRNRPEVAIPASEIKGFISVLPKDQDPQFVKEIGQIQRTILEYGVEEINIGTNAAQRYVHYKGGFFLDWCRTVNSLVDEEDAEYQVGVFGRTLRKQAYYKQAEAKGPLARVLPWEEAMHLLTDLKNDTQSIPRPDVELVGKRYEETLPRVKTQRGSTMAKTERKSSVSQLFTFGIFRRHPKPSGKEQEAAVSPLPVVGCK</sequence>
<dbReference type="PANTHER" id="PTHR46832">
    <property type="entry name" value="5'-METHYLTHIOADENOSINE/S-ADENOSYLHOMOCYSTEINE NUCLEOSIDASE"/>
    <property type="match status" value="1"/>
</dbReference>
<reference evidence="3 4" key="1">
    <citation type="journal article" date="2014" name="Proc. Natl. Acad. Sci. U.S.A.">
        <title>Trajectory and genomic determinants of fungal-pathogen speciation and host adaptation.</title>
        <authorList>
            <person name="Hu X."/>
            <person name="Xiao G."/>
            <person name="Zheng P."/>
            <person name="Shang Y."/>
            <person name="Su Y."/>
            <person name="Zhang X."/>
            <person name="Liu X."/>
            <person name="Zhan S."/>
            <person name="St Leger R.J."/>
            <person name="Wang C."/>
        </authorList>
    </citation>
    <scope>NUCLEOTIDE SEQUENCE [LARGE SCALE GENOMIC DNA]</scope>
    <source>
        <strain evidence="3 4">ARSEF 549</strain>
    </source>
</reference>
<keyword evidence="4" id="KW-1185">Reference proteome</keyword>
<protein>
    <submittedName>
        <fullName evidence="3">Phosphorylase superfamily protein</fullName>
    </submittedName>
</protein>
<dbReference type="GO" id="GO:0019284">
    <property type="term" value="P:L-methionine salvage from S-adenosylmethionine"/>
    <property type="evidence" value="ECO:0007669"/>
    <property type="project" value="TreeGrafter"/>
</dbReference>
<dbReference type="GO" id="GO:0009116">
    <property type="term" value="P:nucleoside metabolic process"/>
    <property type="evidence" value="ECO:0007669"/>
    <property type="project" value="InterPro"/>
</dbReference>
<name>A0A0B4EC85_METAF</name>
<feature type="region of interest" description="Disordered" evidence="1">
    <location>
        <begin position="492"/>
        <end position="512"/>
    </location>
</feature>
<dbReference type="EMBL" id="AZNF01000024">
    <property type="protein sequence ID" value="KID59815.1"/>
    <property type="molecule type" value="Genomic_DNA"/>
</dbReference>
<gene>
    <name evidence="3" type="ORF">MAN_10456</name>
</gene>
<evidence type="ECO:0000259" key="2">
    <source>
        <dbReference type="Pfam" id="PF01048"/>
    </source>
</evidence>
<accession>A0A0B4EC85</accession>
<comment type="caution">
    <text evidence="3">The sequence shown here is derived from an EMBL/GenBank/DDBJ whole genome shotgun (WGS) entry which is preliminary data.</text>
</comment>
<evidence type="ECO:0000313" key="4">
    <source>
        <dbReference type="Proteomes" id="UP000031186"/>
    </source>
</evidence>
<dbReference type="InterPro" id="IPR035994">
    <property type="entry name" value="Nucleoside_phosphorylase_sf"/>
</dbReference>
<dbReference type="Gene3D" id="3.40.50.1580">
    <property type="entry name" value="Nucleoside phosphorylase domain"/>
    <property type="match status" value="1"/>
</dbReference>
<dbReference type="Pfam" id="PF01048">
    <property type="entry name" value="PNP_UDP_1"/>
    <property type="match status" value="1"/>
</dbReference>
<dbReference type="VEuPathDB" id="FungiDB:MAN_10456"/>
<dbReference type="InterPro" id="IPR000845">
    <property type="entry name" value="Nucleoside_phosphorylase_d"/>
</dbReference>
<evidence type="ECO:0000313" key="3">
    <source>
        <dbReference type="EMBL" id="KID59815.1"/>
    </source>
</evidence>
<feature type="non-terminal residue" evidence="3">
    <location>
        <position position="1"/>
    </location>
</feature>
<evidence type="ECO:0000256" key="1">
    <source>
        <dbReference type="SAM" id="MobiDB-lite"/>
    </source>
</evidence>
<dbReference type="OrthoDB" id="4129906at2759"/>
<dbReference type="SUPFAM" id="SSF53167">
    <property type="entry name" value="Purine and uridine phosphorylases"/>
    <property type="match status" value="1"/>
</dbReference>
<dbReference type="PANTHER" id="PTHR46832:SF1">
    <property type="entry name" value="5'-METHYLTHIOADENOSINE_S-ADENOSYLHOMOCYSTEINE NUCLEOSIDASE"/>
    <property type="match status" value="1"/>
</dbReference>
<dbReference type="Proteomes" id="UP000031186">
    <property type="component" value="Unassembled WGS sequence"/>
</dbReference>
<organism evidence="3 4">
    <name type="scientific">Metarhizium anisopliae (strain ARSEF 549)</name>
    <dbReference type="NCBI Taxonomy" id="3151832"/>
    <lineage>
        <taxon>Eukaryota</taxon>
        <taxon>Fungi</taxon>
        <taxon>Dikarya</taxon>
        <taxon>Ascomycota</taxon>
        <taxon>Pezizomycotina</taxon>
        <taxon>Sordariomycetes</taxon>
        <taxon>Hypocreomycetidae</taxon>
        <taxon>Hypocreales</taxon>
        <taxon>Clavicipitaceae</taxon>
        <taxon>Metarhizium</taxon>
    </lineage>
</organism>
<dbReference type="GO" id="GO:0008782">
    <property type="term" value="F:adenosylhomocysteine nucleosidase activity"/>
    <property type="evidence" value="ECO:0007669"/>
    <property type="project" value="TreeGrafter"/>
</dbReference>
<dbReference type="GO" id="GO:0008930">
    <property type="term" value="F:methylthioadenosine nucleosidase activity"/>
    <property type="evidence" value="ECO:0007669"/>
    <property type="project" value="TreeGrafter"/>
</dbReference>